<dbReference type="InterPro" id="IPR042321">
    <property type="entry name" value="Ima1"/>
</dbReference>
<proteinExistence type="predicted"/>
<keyword evidence="3 7" id="KW-1133">Transmembrane helix</keyword>
<dbReference type="Proteomes" id="UP000244855">
    <property type="component" value="Unassembled WGS sequence"/>
</dbReference>
<protein>
    <recommendedName>
        <fullName evidence="8">Ima1 N-terminal domain-containing protein</fullName>
    </recommendedName>
</protein>
<dbReference type="GO" id="GO:0034992">
    <property type="term" value="C:microtubule organizing center attachment site"/>
    <property type="evidence" value="ECO:0007669"/>
    <property type="project" value="TreeGrafter"/>
</dbReference>
<dbReference type="AlphaFoldDB" id="A0A2V1D0J6"/>
<evidence type="ECO:0000256" key="4">
    <source>
        <dbReference type="ARBA" id="ARBA00023136"/>
    </source>
</evidence>
<feature type="transmembrane region" description="Helical" evidence="7">
    <location>
        <begin position="176"/>
        <end position="201"/>
    </location>
</feature>
<feature type="domain" description="Ima1 N-terminal" evidence="8">
    <location>
        <begin position="9"/>
        <end position="139"/>
    </location>
</feature>
<keyword evidence="10" id="KW-1185">Reference proteome</keyword>
<keyword evidence="2 7" id="KW-0812">Transmembrane</keyword>
<dbReference type="PANTHER" id="PTHR28538">
    <property type="entry name" value="INTEGRAL INNER NUCLEAR MEMBRANE PROTEIN IMA1"/>
    <property type="match status" value="1"/>
</dbReference>
<evidence type="ECO:0000256" key="2">
    <source>
        <dbReference type="ARBA" id="ARBA00022692"/>
    </source>
</evidence>
<keyword evidence="5" id="KW-0539">Nucleus</keyword>
<evidence type="ECO:0000313" key="9">
    <source>
        <dbReference type="EMBL" id="PVH91560.1"/>
    </source>
</evidence>
<organism evidence="9 10">
    <name type="scientific">Periconia macrospinosa</name>
    <dbReference type="NCBI Taxonomy" id="97972"/>
    <lineage>
        <taxon>Eukaryota</taxon>
        <taxon>Fungi</taxon>
        <taxon>Dikarya</taxon>
        <taxon>Ascomycota</taxon>
        <taxon>Pezizomycotina</taxon>
        <taxon>Dothideomycetes</taxon>
        <taxon>Pleosporomycetidae</taxon>
        <taxon>Pleosporales</taxon>
        <taxon>Massarineae</taxon>
        <taxon>Periconiaceae</taxon>
        <taxon>Periconia</taxon>
    </lineage>
</organism>
<evidence type="ECO:0000256" key="5">
    <source>
        <dbReference type="ARBA" id="ARBA00023242"/>
    </source>
</evidence>
<feature type="transmembrane region" description="Helical" evidence="7">
    <location>
        <begin position="305"/>
        <end position="328"/>
    </location>
</feature>
<dbReference type="GO" id="GO:0005637">
    <property type="term" value="C:nuclear inner membrane"/>
    <property type="evidence" value="ECO:0007669"/>
    <property type="project" value="UniProtKB-SubCell"/>
</dbReference>
<dbReference type="InterPro" id="IPR018617">
    <property type="entry name" value="Ima1_N"/>
</dbReference>
<sequence length="599" mass="68209">MPQLLRRNLRCHYCNVVSRNPQPKGVPRQWQCPSCESVNYLDERGHITDPPIEATSVQPHSRLRYAHARSPSPSTYHSPESPFCDTCQRNQFLLNSTLAEYIPDEDDPQYANYLTSVDAYRAELEERYPQVCDNCISRVQDRIRAAGYAAKADNLKRMLVESKKYQNKESTFRQRFTLALIWIAQWLYIGSVSAGLLWHIMGVMVSPGHHVLSFDWKLCARQAVLLRRVDESCINSPEILDILWWALAADFLTLWWNPKLRQKTNRPAGHMHNLLFVWVIRAITFALRCISHIRLHNVEEDTAEWFHYTHGALFAILLLATVIAWTSVRITHLSTKSLLQPLDAHLPSVSTTPNKEKPRPKTPRTSRPITSSFDTMAQSFASSFADEPASAYPPSPTLTIETESTEDSEWAATPHNPSARKPSLNDMAMDWTPTRKRFGSETPIVYPPSFTTQSSPPQPPPSPTPQQHQPHSLFSDPDPNPFRHRVPAAPPRSLAPPRGNKPTPWTLRPSTTQQQQQQLQQNPFFKPTSRNQLFTGNSRTNDNVDGAADTAPPEWSVPKNVKREDELFGKPKFKYDGFAMGREMKDTGLEKGFNDLFSK</sequence>
<reference evidence="9 10" key="1">
    <citation type="journal article" date="2018" name="Sci. Rep.">
        <title>Comparative genomics provides insights into the lifestyle and reveals functional heterogeneity of dark septate endophytic fungi.</title>
        <authorList>
            <person name="Knapp D.G."/>
            <person name="Nemeth J.B."/>
            <person name="Barry K."/>
            <person name="Hainaut M."/>
            <person name="Henrissat B."/>
            <person name="Johnson J."/>
            <person name="Kuo A."/>
            <person name="Lim J.H.P."/>
            <person name="Lipzen A."/>
            <person name="Nolan M."/>
            <person name="Ohm R.A."/>
            <person name="Tamas L."/>
            <person name="Grigoriev I.V."/>
            <person name="Spatafora J.W."/>
            <person name="Nagy L.G."/>
            <person name="Kovacs G.M."/>
        </authorList>
    </citation>
    <scope>NUCLEOTIDE SEQUENCE [LARGE SCALE GENOMIC DNA]</scope>
    <source>
        <strain evidence="9 10">DSE2036</strain>
    </source>
</reference>
<name>A0A2V1D0J6_9PLEO</name>
<dbReference type="GO" id="GO:0044732">
    <property type="term" value="C:mitotic spindle pole body"/>
    <property type="evidence" value="ECO:0007669"/>
    <property type="project" value="TreeGrafter"/>
</dbReference>
<dbReference type="PANTHER" id="PTHR28538:SF1">
    <property type="entry name" value="INTEGRAL INNER NUCLEAR MEMBRANE PROTEIN IMA1"/>
    <property type="match status" value="1"/>
</dbReference>
<dbReference type="GO" id="GO:0034506">
    <property type="term" value="C:chromosome, centromeric core domain"/>
    <property type="evidence" value="ECO:0007669"/>
    <property type="project" value="TreeGrafter"/>
</dbReference>
<feature type="region of interest" description="Disordered" evidence="6">
    <location>
        <begin position="384"/>
        <end position="563"/>
    </location>
</feature>
<comment type="subcellular location">
    <subcellularLocation>
        <location evidence="1">Nucleus inner membrane</location>
        <topology evidence="1">Multi-pass membrane protein</topology>
    </subcellularLocation>
</comment>
<evidence type="ECO:0000259" key="8">
    <source>
        <dbReference type="Pfam" id="PF09779"/>
    </source>
</evidence>
<accession>A0A2V1D0J6</accession>
<evidence type="ECO:0000256" key="6">
    <source>
        <dbReference type="SAM" id="MobiDB-lite"/>
    </source>
</evidence>
<evidence type="ECO:0000256" key="7">
    <source>
        <dbReference type="SAM" id="Phobius"/>
    </source>
</evidence>
<keyword evidence="4 7" id="KW-0472">Membrane</keyword>
<dbReference type="Pfam" id="PF09779">
    <property type="entry name" value="Ima1_N"/>
    <property type="match status" value="1"/>
</dbReference>
<evidence type="ECO:0000256" key="1">
    <source>
        <dbReference type="ARBA" id="ARBA00004473"/>
    </source>
</evidence>
<dbReference type="OrthoDB" id="5966927at2759"/>
<dbReference type="EMBL" id="KZ805839">
    <property type="protein sequence ID" value="PVH91560.1"/>
    <property type="molecule type" value="Genomic_DNA"/>
</dbReference>
<evidence type="ECO:0000313" key="10">
    <source>
        <dbReference type="Proteomes" id="UP000244855"/>
    </source>
</evidence>
<dbReference type="STRING" id="97972.A0A2V1D0J6"/>
<feature type="compositionally biased region" description="Polar residues" evidence="6">
    <location>
        <begin position="528"/>
        <end position="543"/>
    </location>
</feature>
<gene>
    <name evidence="9" type="ORF">DM02DRAFT_337717</name>
</gene>
<dbReference type="GO" id="GO:0071765">
    <property type="term" value="P:nuclear inner membrane organization"/>
    <property type="evidence" value="ECO:0007669"/>
    <property type="project" value="InterPro"/>
</dbReference>
<feature type="region of interest" description="Disordered" evidence="6">
    <location>
        <begin position="345"/>
        <end position="372"/>
    </location>
</feature>
<evidence type="ECO:0000256" key="3">
    <source>
        <dbReference type="ARBA" id="ARBA00022989"/>
    </source>
</evidence>
<feature type="transmembrane region" description="Helical" evidence="7">
    <location>
        <begin position="272"/>
        <end position="293"/>
    </location>
</feature>